<evidence type="ECO:0000256" key="4">
    <source>
        <dbReference type="ARBA" id="ARBA00022989"/>
    </source>
</evidence>
<keyword evidence="2 8" id="KW-0812">Transmembrane</keyword>
<dbReference type="InterPro" id="IPR007829">
    <property type="entry name" value="TM2"/>
</dbReference>
<keyword evidence="4 8" id="KW-1133">Transmembrane helix</keyword>
<protein>
    <recommendedName>
        <fullName evidence="9">TM2 domain-containing protein</fullName>
    </recommendedName>
</protein>
<keyword evidence="5 8" id="KW-0472">Membrane</keyword>
<evidence type="ECO:0000256" key="1">
    <source>
        <dbReference type="ARBA" id="ARBA00004141"/>
    </source>
</evidence>
<keyword evidence="6" id="KW-0325">Glycoprotein</keyword>
<evidence type="ECO:0000256" key="8">
    <source>
        <dbReference type="SAM" id="Phobius"/>
    </source>
</evidence>
<dbReference type="AlphaFoldDB" id="A0A101SCR6"/>
<evidence type="ECO:0000256" key="5">
    <source>
        <dbReference type="ARBA" id="ARBA00023136"/>
    </source>
</evidence>
<feature type="compositionally biased region" description="Low complexity" evidence="7">
    <location>
        <begin position="21"/>
        <end position="70"/>
    </location>
</feature>
<name>A0A101SCR6_9ACTN</name>
<evidence type="ECO:0000256" key="6">
    <source>
        <dbReference type="ARBA" id="ARBA00023180"/>
    </source>
</evidence>
<dbReference type="PANTHER" id="PTHR21016">
    <property type="entry name" value="BETA-AMYLOID BINDING PROTEIN-RELATED"/>
    <property type="match status" value="1"/>
</dbReference>
<dbReference type="Proteomes" id="UP000054375">
    <property type="component" value="Unassembled WGS sequence"/>
</dbReference>
<dbReference type="GO" id="GO:0016020">
    <property type="term" value="C:membrane"/>
    <property type="evidence" value="ECO:0007669"/>
    <property type="project" value="UniProtKB-SubCell"/>
</dbReference>
<dbReference type="Pfam" id="PF05154">
    <property type="entry name" value="TM2"/>
    <property type="match status" value="1"/>
</dbReference>
<feature type="transmembrane region" description="Helical" evidence="8">
    <location>
        <begin position="149"/>
        <end position="172"/>
    </location>
</feature>
<accession>A0A101SCR6</accession>
<keyword evidence="11" id="KW-1185">Reference proteome</keyword>
<gene>
    <name evidence="10" type="ORF">AQJ54_02180</name>
</gene>
<evidence type="ECO:0000256" key="3">
    <source>
        <dbReference type="ARBA" id="ARBA00022729"/>
    </source>
</evidence>
<dbReference type="InterPro" id="IPR050932">
    <property type="entry name" value="TM2D1-3-like"/>
</dbReference>
<evidence type="ECO:0000259" key="9">
    <source>
        <dbReference type="Pfam" id="PF05154"/>
    </source>
</evidence>
<organism evidence="10 11">
    <name type="scientific">Streptomyces griseorubiginosus</name>
    <dbReference type="NCBI Taxonomy" id="67304"/>
    <lineage>
        <taxon>Bacteria</taxon>
        <taxon>Bacillati</taxon>
        <taxon>Actinomycetota</taxon>
        <taxon>Actinomycetes</taxon>
        <taxon>Kitasatosporales</taxon>
        <taxon>Streptomycetaceae</taxon>
        <taxon>Streptomyces</taxon>
    </lineage>
</organism>
<feature type="compositionally biased region" description="Pro residues" evidence="7">
    <location>
        <begin position="79"/>
        <end position="99"/>
    </location>
</feature>
<proteinExistence type="predicted"/>
<dbReference type="EMBL" id="LMWV01000002">
    <property type="protein sequence ID" value="KUN71586.1"/>
    <property type="molecule type" value="Genomic_DNA"/>
</dbReference>
<dbReference type="PANTHER" id="PTHR21016:SF7">
    <property type="entry name" value="TM2 DOMAIN-CONTAINING PROTEIN 3"/>
    <property type="match status" value="1"/>
</dbReference>
<evidence type="ECO:0000256" key="7">
    <source>
        <dbReference type="SAM" id="MobiDB-lite"/>
    </source>
</evidence>
<comment type="subcellular location">
    <subcellularLocation>
        <location evidence="1">Membrane</location>
        <topology evidence="1">Multi-pass membrane protein</topology>
    </subcellularLocation>
</comment>
<sequence>MSEQQGHEQQDPQQGPRKESPQGFQQQGPPQGPPGYQQGPPQGPPGYQQGPPQGPPGYQQGPPQGPPGYQSQDHQQQGYPPPGYAPPGFPPPGYYPPPGTYTGDPNAPYGYDPYGRPYSDKSKVIAGILQLTLGGFGVGRFYLGNVGMGLAQLFTCGGLGVWSLIDGILLLTGNDHTDEHGRILRS</sequence>
<comment type="caution">
    <text evidence="10">The sequence shown here is derived from an EMBL/GenBank/DDBJ whole genome shotgun (WGS) entry which is preliminary data.</text>
</comment>
<dbReference type="RefSeq" id="WP_062233304.1">
    <property type="nucleotide sequence ID" value="NZ_JBPJFL010000001.1"/>
</dbReference>
<feature type="domain" description="TM2" evidence="9">
    <location>
        <begin position="120"/>
        <end position="168"/>
    </location>
</feature>
<keyword evidence="3" id="KW-0732">Signal</keyword>
<feature type="region of interest" description="Disordered" evidence="7">
    <location>
        <begin position="1"/>
        <end position="114"/>
    </location>
</feature>
<evidence type="ECO:0000256" key="2">
    <source>
        <dbReference type="ARBA" id="ARBA00022692"/>
    </source>
</evidence>
<evidence type="ECO:0000313" key="11">
    <source>
        <dbReference type="Proteomes" id="UP000054375"/>
    </source>
</evidence>
<evidence type="ECO:0000313" key="10">
    <source>
        <dbReference type="EMBL" id="KUN71586.1"/>
    </source>
</evidence>
<feature type="transmembrane region" description="Helical" evidence="8">
    <location>
        <begin position="124"/>
        <end position="143"/>
    </location>
</feature>
<reference evidence="10 11" key="1">
    <citation type="submission" date="2015-10" db="EMBL/GenBank/DDBJ databases">
        <title>Draft genome sequence of Streptomyces griseorubiginosus DSM 40469, type strain for the species Streptomyces griseorubiginosus.</title>
        <authorList>
            <person name="Ruckert C."/>
            <person name="Winkler A."/>
            <person name="Kalinowski J."/>
            <person name="Kampfer P."/>
            <person name="Glaeser S."/>
        </authorList>
    </citation>
    <scope>NUCLEOTIDE SEQUENCE [LARGE SCALE GENOMIC DNA]</scope>
    <source>
        <strain evidence="10 11">DSM 40469</strain>
    </source>
</reference>
<feature type="compositionally biased region" description="Basic and acidic residues" evidence="7">
    <location>
        <begin position="1"/>
        <end position="20"/>
    </location>
</feature>